<protein>
    <submittedName>
        <fullName evidence="3">Hsp70-like protein</fullName>
    </submittedName>
</protein>
<dbReference type="Proteomes" id="UP000799771">
    <property type="component" value="Unassembled WGS sequence"/>
</dbReference>
<keyword evidence="1" id="KW-0547">Nucleotide-binding</keyword>
<dbReference type="SUPFAM" id="SSF53067">
    <property type="entry name" value="Actin-like ATPase domain"/>
    <property type="match status" value="2"/>
</dbReference>
<name>A0A6A6AKT2_9PLEO</name>
<reference evidence="3" key="1">
    <citation type="journal article" date="2020" name="Stud. Mycol.">
        <title>101 Dothideomycetes genomes: a test case for predicting lifestyles and emergence of pathogens.</title>
        <authorList>
            <person name="Haridas S."/>
            <person name="Albert R."/>
            <person name="Binder M."/>
            <person name="Bloem J."/>
            <person name="Labutti K."/>
            <person name="Salamov A."/>
            <person name="Andreopoulos B."/>
            <person name="Baker S."/>
            <person name="Barry K."/>
            <person name="Bills G."/>
            <person name="Bluhm B."/>
            <person name="Cannon C."/>
            <person name="Castanera R."/>
            <person name="Culley D."/>
            <person name="Daum C."/>
            <person name="Ezra D."/>
            <person name="Gonzalez J."/>
            <person name="Henrissat B."/>
            <person name="Kuo A."/>
            <person name="Liang C."/>
            <person name="Lipzen A."/>
            <person name="Lutzoni F."/>
            <person name="Magnuson J."/>
            <person name="Mondo S."/>
            <person name="Nolan M."/>
            <person name="Ohm R."/>
            <person name="Pangilinan J."/>
            <person name="Park H.-J."/>
            <person name="Ramirez L."/>
            <person name="Alfaro M."/>
            <person name="Sun H."/>
            <person name="Tritt A."/>
            <person name="Yoshinaga Y."/>
            <person name="Zwiers L.-H."/>
            <person name="Turgeon B."/>
            <person name="Goodwin S."/>
            <person name="Spatafora J."/>
            <person name="Crous P."/>
            <person name="Grigoriev I."/>
        </authorList>
    </citation>
    <scope>NUCLEOTIDE SEQUENCE</scope>
    <source>
        <strain evidence="3">CBS 119687</strain>
    </source>
</reference>
<dbReference type="Gene3D" id="3.90.640.10">
    <property type="entry name" value="Actin, Chain A, domain 4"/>
    <property type="match status" value="1"/>
</dbReference>
<proteinExistence type="predicted"/>
<evidence type="ECO:0000313" key="4">
    <source>
        <dbReference type="Proteomes" id="UP000799771"/>
    </source>
</evidence>
<evidence type="ECO:0000313" key="3">
    <source>
        <dbReference type="EMBL" id="KAF2131051.1"/>
    </source>
</evidence>
<dbReference type="EMBL" id="ML977503">
    <property type="protein sequence ID" value="KAF2131051.1"/>
    <property type="molecule type" value="Genomic_DNA"/>
</dbReference>
<dbReference type="Pfam" id="PF00012">
    <property type="entry name" value="HSP70"/>
    <property type="match status" value="1"/>
</dbReference>
<dbReference type="GO" id="GO:0005524">
    <property type="term" value="F:ATP binding"/>
    <property type="evidence" value="ECO:0007669"/>
    <property type="project" value="UniProtKB-KW"/>
</dbReference>
<dbReference type="Gene3D" id="3.30.420.40">
    <property type="match status" value="2"/>
</dbReference>
<dbReference type="InterPro" id="IPR043129">
    <property type="entry name" value="ATPase_NBD"/>
</dbReference>
<accession>A0A6A6AKT2</accession>
<sequence>MGSRSRSRAVKPIGSGFSHLSVKGNHRIIIGVDYGTTYTGISYIDSSNTAQCSIRDVHDVRTFPGPGKEANAVWKTPSRIAYSKENQGCTENQFGFQVTPKMISYSWTKLLLDQQARTTDFDDPSLKQSEGEGMLKLPCHKTATDVVTDFLSEIYDWTLQYLEKRVSPEILAVTALEFWFTVPAIWSDQAKDATLSAAMAAGFASGAQDRIFLVLEPEAAGVATLKGFSERNSAASVQRGDGVLICDCGGGTVDITSYSVLQVAPKLEFEEIVPGTGGKCGSTYIDREFHRWMSQTFGRKFDQLKFEKKGPGSRFMKEFECHKRDFGYSDNLLDQLYELNLVIPQAEDSEFYDGDESVVKLNGRTMLSFFEPVVKKIIALLNQQIDAANRISKQCIINRVVLVGGFGDSPYLNTQVRKWCQTKDIRLTCPEDPQAAIARGAALRGLDSIAPIRRRCRRHYGIGVWMLFREGIDPESSAMSWEWTGEKMCRSRIDWTIEKGQIIDEQTKISMPQVHMLYEREGMTQDARLYSCTSEVPPDYQWDPSVEKVAVLKHTLQQSHLEAFESKISDGYKCWKIEYTREVCLGSKEGTLKFRVVRDKEEWGSTEINFDTRGRK</sequence>
<dbReference type="PRINTS" id="PR00301">
    <property type="entry name" value="HEATSHOCK70"/>
</dbReference>
<gene>
    <name evidence="3" type="ORF">P153DRAFT_384268</name>
</gene>
<dbReference type="CDD" id="cd10170">
    <property type="entry name" value="ASKHA_NBD_HSP70"/>
    <property type="match status" value="1"/>
</dbReference>
<organism evidence="3 4">
    <name type="scientific">Dothidotthia symphoricarpi CBS 119687</name>
    <dbReference type="NCBI Taxonomy" id="1392245"/>
    <lineage>
        <taxon>Eukaryota</taxon>
        <taxon>Fungi</taxon>
        <taxon>Dikarya</taxon>
        <taxon>Ascomycota</taxon>
        <taxon>Pezizomycotina</taxon>
        <taxon>Dothideomycetes</taxon>
        <taxon>Pleosporomycetidae</taxon>
        <taxon>Pleosporales</taxon>
        <taxon>Dothidotthiaceae</taxon>
        <taxon>Dothidotthia</taxon>
    </lineage>
</organism>
<dbReference type="GeneID" id="54410755"/>
<evidence type="ECO:0000256" key="1">
    <source>
        <dbReference type="ARBA" id="ARBA00022741"/>
    </source>
</evidence>
<dbReference type="RefSeq" id="XP_033525438.1">
    <property type="nucleotide sequence ID" value="XM_033670323.1"/>
</dbReference>
<evidence type="ECO:0000256" key="2">
    <source>
        <dbReference type="ARBA" id="ARBA00022840"/>
    </source>
</evidence>
<dbReference type="PANTHER" id="PTHR14187:SF81">
    <property type="entry name" value="HSP70 FAMILY PROTEIN (AFU_ORTHOLOGUE AFUA_4G14040)"/>
    <property type="match status" value="1"/>
</dbReference>
<keyword evidence="4" id="KW-1185">Reference proteome</keyword>
<dbReference type="InterPro" id="IPR013126">
    <property type="entry name" value="Hsp_70_fam"/>
</dbReference>
<dbReference type="OrthoDB" id="2963168at2759"/>
<dbReference type="GO" id="GO:0140662">
    <property type="term" value="F:ATP-dependent protein folding chaperone"/>
    <property type="evidence" value="ECO:0007669"/>
    <property type="project" value="InterPro"/>
</dbReference>
<keyword evidence="2" id="KW-0067">ATP-binding</keyword>
<dbReference type="AlphaFoldDB" id="A0A6A6AKT2"/>
<dbReference type="PANTHER" id="PTHR14187">
    <property type="entry name" value="ALPHA KINASE/ELONGATION FACTOR 2 KINASE"/>
    <property type="match status" value="1"/>
</dbReference>